<keyword evidence="4" id="KW-0408">Iron</keyword>
<dbReference type="InterPro" id="IPR006058">
    <property type="entry name" value="2Fe2S_fd_BS"/>
</dbReference>
<dbReference type="SUPFAM" id="SSF47741">
    <property type="entry name" value="CO dehydrogenase ISP C-domain like"/>
    <property type="match status" value="1"/>
</dbReference>
<gene>
    <name evidence="6" type="ORF">LX12_001199</name>
</gene>
<dbReference type="InterPro" id="IPR000674">
    <property type="entry name" value="Ald_Oxase/Xan_DH_a/b"/>
</dbReference>
<dbReference type="SUPFAM" id="SSF56003">
    <property type="entry name" value="Molybdenum cofactor-binding domain"/>
    <property type="match status" value="1"/>
</dbReference>
<dbReference type="PROSITE" id="PS00197">
    <property type="entry name" value="2FE2S_FER_1"/>
    <property type="match status" value="1"/>
</dbReference>
<dbReference type="Gene3D" id="3.30.365.10">
    <property type="entry name" value="Aldehyde oxidase/xanthine dehydrogenase, molybdopterin binding domain"/>
    <property type="match status" value="4"/>
</dbReference>
<evidence type="ECO:0000256" key="3">
    <source>
        <dbReference type="ARBA" id="ARBA00023002"/>
    </source>
</evidence>
<dbReference type="Gene3D" id="3.90.1170.50">
    <property type="entry name" value="Aldehyde oxidase/xanthine dehydrogenase, a/b hammerhead"/>
    <property type="match status" value="1"/>
</dbReference>
<dbReference type="Pfam" id="PF01799">
    <property type="entry name" value="Fer2_2"/>
    <property type="match status" value="1"/>
</dbReference>
<dbReference type="InterPro" id="IPR036884">
    <property type="entry name" value="2Fe-2S-bd_dom_sf"/>
</dbReference>
<dbReference type="InterPro" id="IPR037165">
    <property type="entry name" value="AldOxase/xan_DH_Mopterin-bd_sf"/>
</dbReference>
<protein>
    <submittedName>
        <fullName evidence="6">CO or xanthine dehydrogenase, Mo-binding subunit</fullName>
    </submittedName>
</protein>
<keyword evidence="7" id="KW-1185">Reference proteome</keyword>
<organism evidence="6 7">
    <name type="scientific">Williamsia serinedens</name>
    <dbReference type="NCBI Taxonomy" id="391736"/>
    <lineage>
        <taxon>Bacteria</taxon>
        <taxon>Bacillati</taxon>
        <taxon>Actinomycetota</taxon>
        <taxon>Actinomycetes</taxon>
        <taxon>Mycobacteriales</taxon>
        <taxon>Nocardiaceae</taxon>
        <taxon>Williamsia</taxon>
    </lineage>
</organism>
<dbReference type="PROSITE" id="PS51085">
    <property type="entry name" value="2FE2S_FER_2"/>
    <property type="match status" value="1"/>
</dbReference>
<dbReference type="Pfam" id="PF01315">
    <property type="entry name" value="Ald_Xan_dh_C"/>
    <property type="match status" value="1"/>
</dbReference>
<dbReference type="Pfam" id="PF20256">
    <property type="entry name" value="MoCoBD_2"/>
    <property type="match status" value="2"/>
</dbReference>
<dbReference type="InterPro" id="IPR012675">
    <property type="entry name" value="Beta-grasp_dom_sf"/>
</dbReference>
<dbReference type="SUPFAM" id="SSF54665">
    <property type="entry name" value="CO dehydrogenase molybdoprotein N-domain-like"/>
    <property type="match status" value="1"/>
</dbReference>
<dbReference type="InterPro" id="IPR046867">
    <property type="entry name" value="AldOxase/xan_DH_MoCoBD2"/>
</dbReference>
<dbReference type="Gene3D" id="1.10.150.120">
    <property type="entry name" value="[2Fe-2S]-binding domain"/>
    <property type="match status" value="1"/>
</dbReference>
<dbReference type="PANTHER" id="PTHR11908">
    <property type="entry name" value="XANTHINE DEHYDROGENASE"/>
    <property type="match status" value="1"/>
</dbReference>
<dbReference type="InterPro" id="IPR016208">
    <property type="entry name" value="Ald_Oxase/xanthine_DH-like"/>
</dbReference>
<dbReference type="InterPro" id="IPR001041">
    <property type="entry name" value="2Fe-2S_ferredoxin-type"/>
</dbReference>
<dbReference type="PANTHER" id="PTHR11908:SF157">
    <property type="entry name" value="XANTHINE DEHYDROGENASE SUBUNIT D-RELATED"/>
    <property type="match status" value="1"/>
</dbReference>
<proteinExistence type="inferred from homology"/>
<dbReference type="SMART" id="SM01008">
    <property type="entry name" value="Ald_Xan_dh_C"/>
    <property type="match status" value="1"/>
</dbReference>
<evidence type="ECO:0000313" key="7">
    <source>
        <dbReference type="Proteomes" id="UP001205740"/>
    </source>
</evidence>
<dbReference type="InterPro" id="IPR036010">
    <property type="entry name" value="2Fe-2S_ferredoxin-like_sf"/>
</dbReference>
<evidence type="ECO:0000259" key="5">
    <source>
        <dbReference type="PROSITE" id="PS51085"/>
    </source>
</evidence>
<dbReference type="InterPro" id="IPR036856">
    <property type="entry name" value="Ald_Oxase/Xan_DH_a/b_sf"/>
</dbReference>
<evidence type="ECO:0000256" key="1">
    <source>
        <dbReference type="ARBA" id="ARBA00006849"/>
    </source>
</evidence>
<dbReference type="Gene3D" id="3.10.20.30">
    <property type="match status" value="1"/>
</dbReference>
<dbReference type="CDD" id="cd00207">
    <property type="entry name" value="fer2"/>
    <property type="match status" value="1"/>
</dbReference>
<comment type="similarity">
    <text evidence="1">Belongs to the xanthine dehydrogenase family.</text>
</comment>
<sequence length="875" mass="93221">MRVDGQDVDGTPGPGQCLRTYLREHGHTAVKKGCDSGDCGACTVVLDGRPVHSCIVPAFRAIDSEITTAAGPGLDTVQRAFVERAGFQCGFCTAGMIVTASTLDREKACDLNRTLKGNLCRCTGYRAIEEAITDSVDADALPAEPAAVKAPAAQRIVTGAESYTMDVHVDDLGHIAVLGSPYPSARIAGIDTSRAEAAPGVRAVLTHHDDPGVAFSTARHHSRTDDPDDIRVFDTRLRYVGQRVAAVVADSPREAKRAVDLIDVTYEVLPAVFDAEEAMRPGAPAVHGDKDATTARIADPARNVIAEIHGGVGDVAAGVAAARAAGGAVVEGEWQTARVQHVHLETHGTIGWIDDDDRYVLRSSSQVPFLVRDELAYVFGLPTDSIRVVAPRIGGAFGAKQELLTEDVVLLAVRKTGRPAAYEMSRTDQFTIAPCRHPMRVRVTAAAERDGTLTALTIDVLSDAGAYGNHSPGVMFHGCSESVSLYRSPNKRVDAHCVYTNNLPSGAFRGYGLGQVIFAVESAMDDLARELGLDPFAFRRRNVITPSEKFVTWQVEDHDLEFGSYGLDQCLDLAERALREGADDPDRGGHGYRDDPEWVVGEGMSPSMIATIPPDGHVADVTAERDADGRIVVSVGTAEFGNGTTTVHVQLAADALDVPPEDVVVRQSDTDVVRHDTGAFGSAGTVVAGRALQVACRELRRRIDSGESGPIVVRGRHDGTPRSVVFNVHAVRVAVHLPTGRVRILQSIQAADAGTVLNEQQCRGQVEGGATQAIGSALYEEMILRDGVVQTDILRNYHIPRLSDSPRTEVLFADTYDRLGPSGAKSMSESPYNPVAPAIANAIRDATGVRIGQLPMNPARVWAALHQNGGGSASS</sequence>
<dbReference type="InterPro" id="IPR008274">
    <property type="entry name" value="AldOxase/xan_DH_MoCoBD1"/>
</dbReference>
<dbReference type="InterPro" id="IPR002888">
    <property type="entry name" value="2Fe-2S-bd"/>
</dbReference>
<dbReference type="SUPFAM" id="SSF54292">
    <property type="entry name" value="2Fe-2S ferredoxin-like"/>
    <property type="match status" value="1"/>
</dbReference>
<dbReference type="Proteomes" id="UP001205740">
    <property type="component" value="Unassembled WGS sequence"/>
</dbReference>
<dbReference type="Pfam" id="PF00111">
    <property type="entry name" value="Fer2"/>
    <property type="match status" value="1"/>
</dbReference>
<dbReference type="EMBL" id="JAMTCG010000002">
    <property type="protein sequence ID" value="MCP2160020.1"/>
    <property type="molecule type" value="Genomic_DNA"/>
</dbReference>
<name>A0ABT1GYF6_9NOCA</name>
<accession>A0ABT1GYF6</accession>
<evidence type="ECO:0000256" key="2">
    <source>
        <dbReference type="ARBA" id="ARBA00022723"/>
    </source>
</evidence>
<keyword evidence="2" id="KW-0479">Metal-binding</keyword>
<reference evidence="6 7" key="1">
    <citation type="submission" date="2022-06" db="EMBL/GenBank/DDBJ databases">
        <title>Genomic Encyclopedia of Archaeal and Bacterial Type Strains, Phase II (KMG-II): from individual species to whole genera.</title>
        <authorList>
            <person name="Goeker M."/>
        </authorList>
    </citation>
    <scope>NUCLEOTIDE SEQUENCE [LARGE SCALE GENOMIC DNA]</scope>
    <source>
        <strain evidence="6 7">DSM 45037</strain>
    </source>
</reference>
<evidence type="ECO:0000256" key="4">
    <source>
        <dbReference type="ARBA" id="ARBA00023004"/>
    </source>
</evidence>
<dbReference type="RefSeq" id="WP_253653606.1">
    <property type="nucleotide sequence ID" value="NZ_BAAAOE010000001.1"/>
</dbReference>
<feature type="domain" description="2Fe-2S ferredoxin-type" evidence="5">
    <location>
        <begin position="1"/>
        <end position="72"/>
    </location>
</feature>
<comment type="caution">
    <text evidence="6">The sequence shown here is derived from an EMBL/GenBank/DDBJ whole genome shotgun (WGS) entry which is preliminary data.</text>
</comment>
<evidence type="ECO:0000313" key="6">
    <source>
        <dbReference type="EMBL" id="MCP2160020.1"/>
    </source>
</evidence>
<dbReference type="Pfam" id="PF02738">
    <property type="entry name" value="MoCoBD_1"/>
    <property type="match status" value="1"/>
</dbReference>
<keyword evidence="3" id="KW-0560">Oxidoreductase</keyword>